<dbReference type="InterPro" id="IPR000620">
    <property type="entry name" value="EamA_dom"/>
</dbReference>
<feature type="transmembrane region" description="Helical" evidence="6">
    <location>
        <begin position="188"/>
        <end position="209"/>
    </location>
</feature>
<feature type="transmembrane region" description="Helical" evidence="6">
    <location>
        <begin position="277"/>
        <end position="294"/>
    </location>
</feature>
<evidence type="ECO:0000256" key="2">
    <source>
        <dbReference type="ARBA" id="ARBA00007362"/>
    </source>
</evidence>
<sequence length="313" mass="35057">MQEQNRSFKANFALVLVCLVWGTTFYAIKVGIEHVPPFAFLSMRHLLAGFILLSVLAFMPQHRKYMKWEFLKPQILPGILLIGLGNGLVGLAEKYVPTGLIGVIFSLVPMMVLMYNLVTDKHYPVNYFTLVGLGLGLFGVYLLFQDNLQHISTNDGFVFGLLLVFICTLAWAAGGILNKKNKSESSTFINTSFQLLSGGFFLQVLSLTFEDQSQFHYSSEALWSLAYLVLVASLLTYNAYIYSIKHLSLEKVSIHTYLNPVVAILLGWAWLGEKISINTLIAVILILISVYFTNKSQKMGRFGSRRRASGNMA</sequence>
<organism evidence="8 9">
    <name type="scientific">Echinicola pacifica</name>
    <dbReference type="NCBI Taxonomy" id="346377"/>
    <lineage>
        <taxon>Bacteria</taxon>
        <taxon>Pseudomonadati</taxon>
        <taxon>Bacteroidota</taxon>
        <taxon>Cytophagia</taxon>
        <taxon>Cytophagales</taxon>
        <taxon>Cyclobacteriaceae</taxon>
        <taxon>Echinicola</taxon>
    </lineage>
</organism>
<reference evidence="8" key="2">
    <citation type="submission" date="2020-09" db="EMBL/GenBank/DDBJ databases">
        <authorList>
            <person name="Sun Q."/>
            <person name="Kim S."/>
        </authorList>
    </citation>
    <scope>NUCLEOTIDE SEQUENCE</scope>
    <source>
        <strain evidence="8">KCTC 12368</strain>
    </source>
</reference>
<dbReference type="Gene3D" id="1.10.3730.20">
    <property type="match status" value="1"/>
</dbReference>
<evidence type="ECO:0000256" key="1">
    <source>
        <dbReference type="ARBA" id="ARBA00004141"/>
    </source>
</evidence>
<dbReference type="GO" id="GO:0016020">
    <property type="term" value="C:membrane"/>
    <property type="evidence" value="ECO:0007669"/>
    <property type="project" value="UniProtKB-SubCell"/>
</dbReference>
<dbReference type="Pfam" id="PF00892">
    <property type="entry name" value="EamA"/>
    <property type="match status" value="2"/>
</dbReference>
<evidence type="ECO:0000259" key="7">
    <source>
        <dbReference type="Pfam" id="PF00892"/>
    </source>
</evidence>
<feature type="transmembrane region" description="Helical" evidence="6">
    <location>
        <begin position="156"/>
        <end position="176"/>
    </location>
</feature>
<keyword evidence="3 6" id="KW-0812">Transmembrane</keyword>
<evidence type="ECO:0000313" key="8">
    <source>
        <dbReference type="EMBL" id="GGZ12557.1"/>
    </source>
</evidence>
<evidence type="ECO:0000256" key="4">
    <source>
        <dbReference type="ARBA" id="ARBA00022989"/>
    </source>
</evidence>
<evidence type="ECO:0000256" key="5">
    <source>
        <dbReference type="ARBA" id="ARBA00023136"/>
    </source>
</evidence>
<name>A0A918UIH3_9BACT</name>
<dbReference type="EMBL" id="BMWX01000001">
    <property type="protein sequence ID" value="GGZ12557.1"/>
    <property type="molecule type" value="Genomic_DNA"/>
</dbReference>
<gene>
    <name evidence="8" type="ORF">GCM10007049_00310</name>
</gene>
<evidence type="ECO:0000313" key="9">
    <source>
        <dbReference type="Proteomes" id="UP000619457"/>
    </source>
</evidence>
<dbReference type="SUPFAM" id="SSF103481">
    <property type="entry name" value="Multidrug resistance efflux transporter EmrE"/>
    <property type="match status" value="2"/>
</dbReference>
<dbReference type="InterPro" id="IPR037185">
    <property type="entry name" value="EmrE-like"/>
</dbReference>
<feature type="transmembrane region" description="Helical" evidence="6">
    <location>
        <begin position="125"/>
        <end position="144"/>
    </location>
</feature>
<keyword evidence="5 6" id="KW-0472">Membrane</keyword>
<feature type="transmembrane region" description="Helical" evidence="6">
    <location>
        <begin position="252"/>
        <end position="271"/>
    </location>
</feature>
<comment type="similarity">
    <text evidence="2">Belongs to the EamA transporter family.</text>
</comment>
<feature type="transmembrane region" description="Helical" evidence="6">
    <location>
        <begin position="38"/>
        <end position="58"/>
    </location>
</feature>
<feature type="transmembrane region" description="Helical" evidence="6">
    <location>
        <begin position="221"/>
        <end position="240"/>
    </location>
</feature>
<feature type="transmembrane region" description="Helical" evidence="6">
    <location>
        <begin position="95"/>
        <end position="118"/>
    </location>
</feature>
<comment type="subcellular location">
    <subcellularLocation>
        <location evidence="1">Membrane</location>
        <topology evidence="1">Multi-pass membrane protein</topology>
    </subcellularLocation>
</comment>
<feature type="domain" description="EamA" evidence="7">
    <location>
        <begin position="10"/>
        <end position="144"/>
    </location>
</feature>
<dbReference type="PANTHER" id="PTHR32322:SF2">
    <property type="entry name" value="EAMA DOMAIN-CONTAINING PROTEIN"/>
    <property type="match status" value="1"/>
</dbReference>
<feature type="transmembrane region" description="Helical" evidence="6">
    <location>
        <begin position="12"/>
        <end position="32"/>
    </location>
</feature>
<comment type="caution">
    <text evidence="8">The sequence shown here is derived from an EMBL/GenBank/DDBJ whole genome shotgun (WGS) entry which is preliminary data.</text>
</comment>
<evidence type="ECO:0000256" key="3">
    <source>
        <dbReference type="ARBA" id="ARBA00022692"/>
    </source>
</evidence>
<dbReference type="AlphaFoldDB" id="A0A918UIH3"/>
<feature type="domain" description="EamA" evidence="7">
    <location>
        <begin position="159"/>
        <end position="294"/>
    </location>
</feature>
<dbReference type="Proteomes" id="UP000619457">
    <property type="component" value="Unassembled WGS sequence"/>
</dbReference>
<feature type="transmembrane region" description="Helical" evidence="6">
    <location>
        <begin position="70"/>
        <end position="89"/>
    </location>
</feature>
<dbReference type="InterPro" id="IPR050638">
    <property type="entry name" value="AA-Vitamin_Transporters"/>
</dbReference>
<evidence type="ECO:0000256" key="6">
    <source>
        <dbReference type="SAM" id="Phobius"/>
    </source>
</evidence>
<dbReference type="PANTHER" id="PTHR32322">
    <property type="entry name" value="INNER MEMBRANE TRANSPORTER"/>
    <property type="match status" value="1"/>
</dbReference>
<keyword evidence="4 6" id="KW-1133">Transmembrane helix</keyword>
<keyword evidence="9" id="KW-1185">Reference proteome</keyword>
<accession>A0A918UIH3</accession>
<proteinExistence type="inferred from homology"/>
<dbReference type="RefSeq" id="WP_018475165.1">
    <property type="nucleotide sequence ID" value="NZ_BMWX01000001.1"/>
</dbReference>
<protein>
    <submittedName>
        <fullName evidence="8">Drug/metabolite exporter YedA</fullName>
    </submittedName>
</protein>
<reference evidence="8" key="1">
    <citation type="journal article" date="2014" name="Int. J. Syst. Evol. Microbiol.">
        <title>Complete genome sequence of Corynebacterium casei LMG S-19264T (=DSM 44701T), isolated from a smear-ripened cheese.</title>
        <authorList>
            <consortium name="US DOE Joint Genome Institute (JGI-PGF)"/>
            <person name="Walter F."/>
            <person name="Albersmeier A."/>
            <person name="Kalinowski J."/>
            <person name="Ruckert C."/>
        </authorList>
    </citation>
    <scope>NUCLEOTIDE SEQUENCE</scope>
    <source>
        <strain evidence="8">KCTC 12368</strain>
    </source>
</reference>